<dbReference type="CDD" id="cd03211">
    <property type="entry name" value="GST_C_Metaxin2"/>
    <property type="match status" value="1"/>
</dbReference>
<feature type="domain" description="GST C-terminal" evidence="1">
    <location>
        <begin position="110"/>
        <end position="266"/>
    </location>
</feature>
<dbReference type="KEGG" id="lak:106169346"/>
<dbReference type="InterPro" id="IPR012336">
    <property type="entry name" value="Thioredoxin-like_fold"/>
</dbReference>
<dbReference type="SFLD" id="SFLDS00019">
    <property type="entry name" value="Glutathione_Transferase_(cytos"/>
    <property type="match status" value="1"/>
</dbReference>
<dbReference type="GO" id="GO:0007005">
    <property type="term" value="P:mitochondrion organization"/>
    <property type="evidence" value="ECO:0007669"/>
    <property type="project" value="TreeGrafter"/>
</dbReference>
<dbReference type="InterPro" id="IPR040079">
    <property type="entry name" value="Glutathione_S-Trfase"/>
</dbReference>
<dbReference type="AlphaFoldDB" id="A0A1S3J1A4"/>
<dbReference type="RefSeq" id="XP_013404227.1">
    <property type="nucleotide sequence ID" value="XM_013548773.1"/>
</dbReference>
<dbReference type="InterPro" id="IPR036282">
    <property type="entry name" value="Glutathione-S-Trfase_C_sf"/>
</dbReference>
<sequence length="266" mass="30071">MTTLKEMVASAMTVELGAKEPWPDNVNLYQTYEAGQILLPDSASCLSVKAFLEMCGLKYSVVLRNNAEHMSPSGKVPFIQIGPFLISEFEPIIGFVNTKVHGFHLSANLDDTERAEMRAYMALVDNILVNAEHYISWCDATVLQTVTKPRYGSPYPWPLNKLVPLKKWYEETSRLKALGWSQKTLSEVCEEVQTCCQALSERLDKNNFFFGNRPTELDALVFGHLFTILTTPMPVNKLAEIVKNFDNLVHFCARIEQQYFSATEAS</sequence>
<dbReference type="InterPro" id="IPR033468">
    <property type="entry name" value="Metaxin_GST"/>
</dbReference>
<evidence type="ECO:0000313" key="2">
    <source>
        <dbReference type="Proteomes" id="UP000085678"/>
    </source>
</evidence>
<dbReference type="InterPro" id="IPR010987">
    <property type="entry name" value="Glutathione-S-Trfase_C-like"/>
</dbReference>
<dbReference type="InterPro" id="IPR036249">
    <property type="entry name" value="Thioredoxin-like_sf"/>
</dbReference>
<dbReference type="OMA" id="YFQTRCL"/>
<evidence type="ECO:0000313" key="4">
    <source>
        <dbReference type="RefSeq" id="XP_013404228.1"/>
    </source>
</evidence>
<dbReference type="GeneID" id="106169346"/>
<reference evidence="3 4" key="1">
    <citation type="submission" date="2025-04" db="UniProtKB">
        <authorList>
            <consortium name="RefSeq"/>
        </authorList>
    </citation>
    <scope>IDENTIFICATION</scope>
    <source>
        <tissue evidence="3 4">Gonads</tissue>
    </source>
</reference>
<accession>A0A1S3J1A4</accession>
<dbReference type="PANTHER" id="PTHR12289:SF38">
    <property type="entry name" value="METAXIN-2"/>
    <property type="match status" value="1"/>
</dbReference>
<organism evidence="2 3">
    <name type="scientific">Lingula anatina</name>
    <name type="common">Brachiopod</name>
    <name type="synonym">Lingula unguis</name>
    <dbReference type="NCBI Taxonomy" id="7574"/>
    <lineage>
        <taxon>Eukaryota</taxon>
        <taxon>Metazoa</taxon>
        <taxon>Spiralia</taxon>
        <taxon>Lophotrochozoa</taxon>
        <taxon>Brachiopoda</taxon>
        <taxon>Linguliformea</taxon>
        <taxon>Lingulata</taxon>
        <taxon>Lingulida</taxon>
        <taxon>Linguloidea</taxon>
        <taxon>Lingulidae</taxon>
        <taxon>Lingula</taxon>
    </lineage>
</organism>
<dbReference type="SUPFAM" id="SSF47616">
    <property type="entry name" value="GST C-terminal domain-like"/>
    <property type="match status" value="1"/>
</dbReference>
<dbReference type="PANTHER" id="PTHR12289">
    <property type="entry name" value="METAXIN RELATED"/>
    <property type="match status" value="1"/>
</dbReference>
<evidence type="ECO:0000313" key="5">
    <source>
        <dbReference type="RefSeq" id="XP_013404229.1"/>
    </source>
</evidence>
<name>A0A1S3J1A4_LINAN</name>
<dbReference type="RefSeq" id="XP_013404229.1">
    <property type="nucleotide sequence ID" value="XM_013548775.2"/>
</dbReference>
<keyword evidence="2" id="KW-1185">Reference proteome</keyword>
<dbReference type="SUPFAM" id="SSF52833">
    <property type="entry name" value="Thioredoxin-like"/>
    <property type="match status" value="1"/>
</dbReference>
<dbReference type="GO" id="GO:0001401">
    <property type="term" value="C:SAM complex"/>
    <property type="evidence" value="ECO:0007669"/>
    <property type="project" value="TreeGrafter"/>
</dbReference>
<dbReference type="SFLD" id="SFLDG01180">
    <property type="entry name" value="SUF1"/>
    <property type="match status" value="1"/>
</dbReference>
<dbReference type="RefSeq" id="XP_013404228.1">
    <property type="nucleotide sequence ID" value="XM_013548774.1"/>
</dbReference>
<protein>
    <submittedName>
        <fullName evidence="3">Metaxin-2 isoform X1</fullName>
    </submittedName>
    <submittedName>
        <fullName evidence="4">Metaxin-2 isoform X2</fullName>
    </submittedName>
    <submittedName>
        <fullName evidence="5">Metaxin-2 isoform X3</fullName>
    </submittedName>
</protein>
<proteinExistence type="predicted"/>
<dbReference type="PROSITE" id="PS50405">
    <property type="entry name" value="GST_CTER"/>
    <property type="match status" value="1"/>
</dbReference>
<dbReference type="InterPro" id="IPR050931">
    <property type="entry name" value="Mito_Protein_Transport_Metaxin"/>
</dbReference>
<dbReference type="Gene3D" id="1.20.1050.10">
    <property type="match status" value="1"/>
</dbReference>
<dbReference type="STRING" id="7574.A0A1S3J1A4"/>
<dbReference type="Pfam" id="PF17172">
    <property type="entry name" value="GST_N_4"/>
    <property type="match status" value="1"/>
</dbReference>
<dbReference type="Pfam" id="PF17171">
    <property type="entry name" value="GST_C_6"/>
    <property type="match status" value="1"/>
</dbReference>
<evidence type="ECO:0000259" key="1">
    <source>
        <dbReference type="PROSITE" id="PS50405"/>
    </source>
</evidence>
<gene>
    <name evidence="3 4 5" type="primary">LOC106169346</name>
</gene>
<dbReference type="Proteomes" id="UP000085678">
    <property type="component" value="Unplaced"/>
</dbReference>
<evidence type="ECO:0000313" key="3">
    <source>
        <dbReference type="RefSeq" id="XP_013404227.1"/>
    </source>
</evidence>
<dbReference type="OrthoDB" id="198787at2759"/>